<reference evidence="1" key="2">
    <citation type="submission" date="2023-01" db="EMBL/GenBank/DDBJ databases">
        <authorList>
            <person name="Petersen C."/>
        </authorList>
    </citation>
    <scope>NUCLEOTIDE SEQUENCE</scope>
    <source>
        <strain evidence="1">IBT 17514</strain>
    </source>
</reference>
<reference evidence="1" key="1">
    <citation type="journal article" date="2023" name="IMA Fungus">
        <title>Comparative genomic study of the Penicillium genus elucidates a diverse pangenome and 15 lateral gene transfer events.</title>
        <authorList>
            <person name="Petersen C."/>
            <person name="Sorensen T."/>
            <person name="Nielsen M.R."/>
            <person name="Sondergaard T.E."/>
            <person name="Sorensen J.L."/>
            <person name="Fitzpatrick D.A."/>
            <person name="Frisvad J.C."/>
            <person name="Nielsen K.L."/>
        </authorList>
    </citation>
    <scope>NUCLEOTIDE SEQUENCE</scope>
    <source>
        <strain evidence="1">IBT 17514</strain>
    </source>
</reference>
<dbReference type="Proteomes" id="UP001215712">
    <property type="component" value="Unassembled WGS sequence"/>
</dbReference>
<organism evidence="1 2">
    <name type="scientific">Penicillium malachiteum</name>
    <dbReference type="NCBI Taxonomy" id="1324776"/>
    <lineage>
        <taxon>Eukaryota</taxon>
        <taxon>Fungi</taxon>
        <taxon>Dikarya</taxon>
        <taxon>Ascomycota</taxon>
        <taxon>Pezizomycotina</taxon>
        <taxon>Eurotiomycetes</taxon>
        <taxon>Eurotiomycetidae</taxon>
        <taxon>Eurotiales</taxon>
        <taxon>Aspergillaceae</taxon>
        <taxon>Penicillium</taxon>
    </lineage>
</organism>
<evidence type="ECO:0000313" key="2">
    <source>
        <dbReference type="Proteomes" id="UP001215712"/>
    </source>
</evidence>
<dbReference type="EMBL" id="JAQJAN010000024">
    <property type="protein sequence ID" value="KAJ5700946.1"/>
    <property type="molecule type" value="Genomic_DNA"/>
</dbReference>
<keyword evidence="2" id="KW-1185">Reference proteome</keyword>
<evidence type="ECO:0000313" key="1">
    <source>
        <dbReference type="EMBL" id="KAJ5700946.1"/>
    </source>
</evidence>
<gene>
    <name evidence="1" type="ORF">N7493_011992</name>
</gene>
<name>A0AAD6MPZ9_9EURO</name>
<comment type="caution">
    <text evidence="1">The sequence shown here is derived from an EMBL/GenBank/DDBJ whole genome shotgun (WGS) entry which is preliminary data.</text>
</comment>
<dbReference type="AlphaFoldDB" id="A0AAD6MPZ9"/>
<accession>A0AAD6MPZ9</accession>
<sequence>MEPNSHQIEVEVMWNGIIWEWFPGRERYMVYHNLSTPAPADAREALFEAVKIVDIPEETDAADTPEIWEETVNGQFLEDLSAFNKNASQRVFGAIAIGTKVRFYKYDGKNSSALLMPLHDETFDLRTENDVVEVEKTLGYVKAEGWDWANSEPEIGGIS</sequence>
<protein>
    <submittedName>
        <fullName evidence="1">Uncharacterized protein</fullName>
    </submittedName>
</protein>
<proteinExistence type="predicted"/>